<dbReference type="GeneID" id="54301255"/>
<keyword evidence="2" id="KW-1185">Reference proteome</keyword>
<gene>
    <name evidence="1" type="ORF">K452DRAFT_31448</name>
</gene>
<dbReference type="EMBL" id="ML995486">
    <property type="protein sequence ID" value="KAF2141649.1"/>
    <property type="molecule type" value="Genomic_DNA"/>
</dbReference>
<dbReference type="RefSeq" id="XP_033397361.1">
    <property type="nucleotide sequence ID" value="XM_033543758.1"/>
</dbReference>
<dbReference type="AlphaFoldDB" id="A0A6A6BBS2"/>
<proteinExistence type="predicted"/>
<organism evidence="1 2">
    <name type="scientific">Aplosporella prunicola CBS 121167</name>
    <dbReference type="NCBI Taxonomy" id="1176127"/>
    <lineage>
        <taxon>Eukaryota</taxon>
        <taxon>Fungi</taxon>
        <taxon>Dikarya</taxon>
        <taxon>Ascomycota</taxon>
        <taxon>Pezizomycotina</taxon>
        <taxon>Dothideomycetes</taxon>
        <taxon>Dothideomycetes incertae sedis</taxon>
        <taxon>Botryosphaeriales</taxon>
        <taxon>Aplosporellaceae</taxon>
        <taxon>Aplosporella</taxon>
    </lineage>
</organism>
<dbReference type="Proteomes" id="UP000799438">
    <property type="component" value="Unassembled WGS sequence"/>
</dbReference>
<reference evidence="1" key="1">
    <citation type="journal article" date="2020" name="Stud. Mycol.">
        <title>101 Dothideomycetes genomes: a test case for predicting lifestyles and emergence of pathogens.</title>
        <authorList>
            <person name="Haridas S."/>
            <person name="Albert R."/>
            <person name="Binder M."/>
            <person name="Bloem J."/>
            <person name="Labutti K."/>
            <person name="Salamov A."/>
            <person name="Andreopoulos B."/>
            <person name="Baker S."/>
            <person name="Barry K."/>
            <person name="Bills G."/>
            <person name="Bluhm B."/>
            <person name="Cannon C."/>
            <person name="Castanera R."/>
            <person name="Culley D."/>
            <person name="Daum C."/>
            <person name="Ezra D."/>
            <person name="Gonzalez J."/>
            <person name="Henrissat B."/>
            <person name="Kuo A."/>
            <person name="Liang C."/>
            <person name="Lipzen A."/>
            <person name="Lutzoni F."/>
            <person name="Magnuson J."/>
            <person name="Mondo S."/>
            <person name="Nolan M."/>
            <person name="Ohm R."/>
            <person name="Pangilinan J."/>
            <person name="Park H.-J."/>
            <person name="Ramirez L."/>
            <person name="Alfaro M."/>
            <person name="Sun H."/>
            <person name="Tritt A."/>
            <person name="Yoshinaga Y."/>
            <person name="Zwiers L.-H."/>
            <person name="Turgeon B."/>
            <person name="Goodwin S."/>
            <person name="Spatafora J."/>
            <person name="Crous P."/>
            <person name="Grigoriev I."/>
        </authorList>
    </citation>
    <scope>NUCLEOTIDE SEQUENCE</scope>
    <source>
        <strain evidence="1">CBS 121167</strain>
    </source>
</reference>
<sequence>MRGASSRRLVLQPCDQRNADGDSDEGRRRLQRRYRRLSKPRVRGWVLGNDRGRLFGASSAWPSFTACSMAAWGRGRVSTAFRRALMNCAGAPVLWLRQHSSLHCALNLGSDGSMFKREGTLCSV</sequence>
<evidence type="ECO:0000313" key="1">
    <source>
        <dbReference type="EMBL" id="KAF2141649.1"/>
    </source>
</evidence>
<evidence type="ECO:0000313" key="2">
    <source>
        <dbReference type="Proteomes" id="UP000799438"/>
    </source>
</evidence>
<name>A0A6A6BBS2_9PEZI</name>
<accession>A0A6A6BBS2</accession>
<protein>
    <submittedName>
        <fullName evidence="1">Uncharacterized protein</fullName>
    </submittedName>
</protein>